<dbReference type="InterPro" id="IPR001849">
    <property type="entry name" value="PH_domain"/>
</dbReference>
<evidence type="ECO:0000259" key="1">
    <source>
        <dbReference type="PROSITE" id="PS50003"/>
    </source>
</evidence>
<dbReference type="Proteomes" id="UP000243579">
    <property type="component" value="Unassembled WGS sequence"/>
</dbReference>
<dbReference type="FunFam" id="2.30.29.30:FF:000286">
    <property type="entry name" value="PH-protein kinase domain containing protein"/>
    <property type="match status" value="1"/>
</dbReference>
<proteinExistence type="predicted"/>
<protein>
    <recommendedName>
        <fullName evidence="1">PH domain-containing protein</fullName>
    </recommendedName>
</protein>
<feature type="domain" description="PH" evidence="1">
    <location>
        <begin position="73"/>
        <end position="270"/>
    </location>
</feature>
<dbReference type="PANTHER" id="PTHR14336:SF8">
    <property type="entry name" value="PROTEIN OPY1"/>
    <property type="match status" value="1"/>
</dbReference>
<name>A0A1V9YI26_ACHHY</name>
<evidence type="ECO:0000313" key="2">
    <source>
        <dbReference type="EMBL" id="OQR85375.1"/>
    </source>
</evidence>
<evidence type="ECO:0000313" key="3">
    <source>
        <dbReference type="Proteomes" id="UP000243579"/>
    </source>
</evidence>
<dbReference type="Gene3D" id="2.30.29.30">
    <property type="entry name" value="Pleckstrin-homology domain (PH domain)/Phosphotyrosine-binding domain (PTB)"/>
    <property type="match status" value="2"/>
</dbReference>
<organism evidence="2 3">
    <name type="scientific">Achlya hypogyna</name>
    <name type="common">Oomycete</name>
    <name type="synonym">Protoachlya hypogyna</name>
    <dbReference type="NCBI Taxonomy" id="1202772"/>
    <lineage>
        <taxon>Eukaryota</taxon>
        <taxon>Sar</taxon>
        <taxon>Stramenopiles</taxon>
        <taxon>Oomycota</taxon>
        <taxon>Saprolegniomycetes</taxon>
        <taxon>Saprolegniales</taxon>
        <taxon>Achlyaceae</taxon>
        <taxon>Achlya</taxon>
    </lineage>
</organism>
<dbReference type="InterPro" id="IPR051707">
    <property type="entry name" value="PI-Interact_SigTrans_Reg"/>
</dbReference>
<comment type="caution">
    <text evidence="2">The sequence shown here is derived from an EMBL/GenBank/DDBJ whole genome shotgun (WGS) entry which is preliminary data.</text>
</comment>
<keyword evidence="3" id="KW-1185">Reference proteome</keyword>
<dbReference type="InterPro" id="IPR011993">
    <property type="entry name" value="PH-like_dom_sf"/>
</dbReference>
<dbReference type="PANTHER" id="PTHR14336">
    <property type="entry name" value="TANDEM PH DOMAIN CONTAINING PROTEIN"/>
    <property type="match status" value="1"/>
</dbReference>
<dbReference type="EMBL" id="JNBR01001700">
    <property type="protein sequence ID" value="OQR85375.1"/>
    <property type="molecule type" value="Genomic_DNA"/>
</dbReference>
<dbReference type="PROSITE" id="PS50003">
    <property type="entry name" value="PH_DOMAIN"/>
    <property type="match status" value="1"/>
</dbReference>
<dbReference type="AlphaFoldDB" id="A0A1V9YI26"/>
<reference evidence="2 3" key="1">
    <citation type="journal article" date="2014" name="Genome Biol. Evol.">
        <title>The secreted proteins of Achlya hypogyna and Thraustotheca clavata identify the ancestral oomycete secretome and reveal gene acquisitions by horizontal gene transfer.</title>
        <authorList>
            <person name="Misner I."/>
            <person name="Blouin N."/>
            <person name="Leonard G."/>
            <person name="Richards T.A."/>
            <person name="Lane C.E."/>
        </authorList>
    </citation>
    <scope>NUCLEOTIDE SEQUENCE [LARGE SCALE GENOMIC DNA]</scope>
    <source>
        <strain evidence="2 3">ATCC 48635</strain>
    </source>
</reference>
<dbReference type="SMART" id="SM00233">
    <property type="entry name" value="PH"/>
    <property type="match status" value="2"/>
</dbReference>
<accession>A0A1V9YI26</accession>
<gene>
    <name evidence="2" type="ORF">ACHHYP_11901</name>
</gene>
<dbReference type="OrthoDB" id="185175at2759"/>
<dbReference type="SUPFAM" id="SSF50729">
    <property type="entry name" value="PH domain-like"/>
    <property type="match status" value="2"/>
</dbReference>
<dbReference type="Pfam" id="PF00169">
    <property type="entry name" value="PH"/>
    <property type="match status" value="2"/>
</dbReference>
<dbReference type="CDD" id="cd00821">
    <property type="entry name" value="PH"/>
    <property type="match status" value="1"/>
</dbReference>
<sequence>MTSRRRLSVADRPQLRDGVLRLGRICKSYARRSDASTDIMLHTGRLMECSSNQGILASLLAKKRIEPPYIDTKTAFAGWLTKRGGYVKNWKSRWCVLANGFVYYYKAPEDVNQSRMCLGVIDLMGATVEVCDQYANDLPEIPYNSFVFKIDQVATEQRTFYFIAPTTRELEAWVAKCQTDTWQPHWCTLHNGTLSYYLGTDRLAPTRLGVIYLTDCEIGDVEPDEVHYMNNPSWTFRLTQTKPEDRTYYFTTNSEAEYDDWLASLRAAAEVVPERCSM</sequence>